<dbReference type="InterPro" id="IPR006621">
    <property type="entry name" value="Nose-resist-to-fluoxetine_N"/>
</dbReference>
<keyword evidence="4" id="KW-1185">Reference proteome</keyword>
<feature type="chain" id="PRO_5005535707" description="Nose resistant-to-fluoxetine protein N-terminal domain-containing protein" evidence="1">
    <location>
        <begin position="20"/>
        <end position="147"/>
    </location>
</feature>
<dbReference type="OrthoDB" id="10006435at2759"/>
<dbReference type="Pfam" id="PF20146">
    <property type="entry name" value="NRF"/>
    <property type="match status" value="1"/>
</dbReference>
<feature type="signal peptide" evidence="1">
    <location>
        <begin position="1"/>
        <end position="19"/>
    </location>
</feature>
<dbReference type="AlphaFoldDB" id="A0A0L0C8N2"/>
<dbReference type="Proteomes" id="UP000037069">
    <property type="component" value="Unassembled WGS sequence"/>
</dbReference>
<comment type="caution">
    <text evidence="3">The sequence shown here is derived from an EMBL/GenBank/DDBJ whole genome shotgun (WGS) entry which is preliminary data.</text>
</comment>
<evidence type="ECO:0000256" key="1">
    <source>
        <dbReference type="SAM" id="SignalP"/>
    </source>
</evidence>
<evidence type="ECO:0000313" key="4">
    <source>
        <dbReference type="Proteomes" id="UP000037069"/>
    </source>
</evidence>
<dbReference type="EMBL" id="JRES01000749">
    <property type="protein sequence ID" value="KNC28798.1"/>
    <property type="molecule type" value="Genomic_DNA"/>
</dbReference>
<evidence type="ECO:0000313" key="3">
    <source>
        <dbReference type="EMBL" id="KNC28798.1"/>
    </source>
</evidence>
<feature type="domain" description="Nose resistant-to-fluoxetine protein N-terminal" evidence="2">
    <location>
        <begin position="56"/>
        <end position="132"/>
    </location>
</feature>
<evidence type="ECO:0000259" key="2">
    <source>
        <dbReference type="Pfam" id="PF20146"/>
    </source>
</evidence>
<keyword evidence="1" id="KW-0732">Signal</keyword>
<name>A0A0L0C8N2_LUCCU</name>
<gene>
    <name evidence="3" type="ORF">FF38_09958</name>
</gene>
<accession>A0A0L0C8N2</accession>
<organism evidence="3 4">
    <name type="scientific">Lucilia cuprina</name>
    <name type="common">Green bottle fly</name>
    <name type="synonym">Australian sheep blowfly</name>
    <dbReference type="NCBI Taxonomy" id="7375"/>
    <lineage>
        <taxon>Eukaryota</taxon>
        <taxon>Metazoa</taxon>
        <taxon>Ecdysozoa</taxon>
        <taxon>Arthropoda</taxon>
        <taxon>Hexapoda</taxon>
        <taxon>Insecta</taxon>
        <taxon>Pterygota</taxon>
        <taxon>Neoptera</taxon>
        <taxon>Endopterygota</taxon>
        <taxon>Diptera</taxon>
        <taxon>Brachycera</taxon>
        <taxon>Muscomorpha</taxon>
        <taxon>Oestroidea</taxon>
        <taxon>Calliphoridae</taxon>
        <taxon>Luciliinae</taxon>
        <taxon>Lucilia</taxon>
    </lineage>
</organism>
<proteinExistence type="predicted"/>
<protein>
    <recommendedName>
        <fullName evidence="2">Nose resistant-to-fluoxetine protein N-terminal domain-containing protein</fullName>
    </recommendedName>
</protein>
<sequence>MRRVFYSICLALMFNQILGIWALKDPVPVESRSSYLTSTEMELYRHSLEFIEEAACRKDLNATLRGLLNGQQWATSMFDASVRSPTGIESGILYHFGHYDQCLHTHNFKSHLGYRTNKETPVQAKYCLVDVKIEGLTTLQSGSREKQ</sequence>
<feature type="non-terminal residue" evidence="3">
    <location>
        <position position="147"/>
    </location>
</feature>
<reference evidence="3 4" key="1">
    <citation type="journal article" date="2015" name="Nat. Commun.">
        <title>Lucilia cuprina genome unlocks parasitic fly biology to underpin future interventions.</title>
        <authorList>
            <person name="Anstead C.A."/>
            <person name="Korhonen P.K."/>
            <person name="Young N.D."/>
            <person name="Hall R.S."/>
            <person name="Jex A.R."/>
            <person name="Murali S.C."/>
            <person name="Hughes D.S."/>
            <person name="Lee S.F."/>
            <person name="Perry T."/>
            <person name="Stroehlein A.J."/>
            <person name="Ansell B.R."/>
            <person name="Breugelmans B."/>
            <person name="Hofmann A."/>
            <person name="Qu J."/>
            <person name="Dugan S."/>
            <person name="Lee S.L."/>
            <person name="Chao H."/>
            <person name="Dinh H."/>
            <person name="Han Y."/>
            <person name="Doddapaneni H.V."/>
            <person name="Worley K.C."/>
            <person name="Muzny D.M."/>
            <person name="Ioannidis P."/>
            <person name="Waterhouse R.M."/>
            <person name="Zdobnov E.M."/>
            <person name="James P.J."/>
            <person name="Bagnall N.H."/>
            <person name="Kotze A.C."/>
            <person name="Gibbs R.A."/>
            <person name="Richards S."/>
            <person name="Batterham P."/>
            <person name="Gasser R.B."/>
        </authorList>
    </citation>
    <scope>NUCLEOTIDE SEQUENCE [LARGE SCALE GENOMIC DNA]</scope>
    <source>
        <strain evidence="3 4">LS</strain>
        <tissue evidence="3">Full body</tissue>
    </source>
</reference>